<protein>
    <submittedName>
        <fullName evidence="1">Uncharacterized protein</fullName>
    </submittedName>
</protein>
<reference evidence="1 2" key="1">
    <citation type="submission" date="2018-07" db="EMBL/GenBank/DDBJ databases">
        <title>Genomic Encyclopedia of Type Strains, Phase III (KMG-III): the genomes of soil and plant-associated and newly described type strains.</title>
        <authorList>
            <person name="Whitman W."/>
        </authorList>
    </citation>
    <scope>NUCLEOTIDE SEQUENCE [LARGE SCALE GENOMIC DNA]</scope>
    <source>
        <strain evidence="1 2">CECT 7506</strain>
    </source>
</reference>
<dbReference type="EMBL" id="QPJD01000025">
    <property type="protein sequence ID" value="RCW41266.1"/>
    <property type="molecule type" value="Genomic_DNA"/>
</dbReference>
<comment type="caution">
    <text evidence="1">The sequence shown here is derived from an EMBL/GenBank/DDBJ whole genome shotgun (WGS) entry which is preliminary data.</text>
</comment>
<dbReference type="AlphaFoldDB" id="A0A368VKD2"/>
<gene>
    <name evidence="1" type="ORF">DFP97_1255</name>
</gene>
<proteinExistence type="predicted"/>
<dbReference type="RefSeq" id="WP_114383930.1">
    <property type="nucleotide sequence ID" value="NZ_QPJD01000025.1"/>
</dbReference>
<name>A0A368VKD2_9BACL</name>
<evidence type="ECO:0000313" key="1">
    <source>
        <dbReference type="EMBL" id="RCW41266.1"/>
    </source>
</evidence>
<evidence type="ECO:0000313" key="2">
    <source>
        <dbReference type="Proteomes" id="UP000252415"/>
    </source>
</evidence>
<sequence length="154" mass="17910">MDIITSNIYSEVNSFFSVSHKVDLKIREKLNESLKSDLQQALNDEAMPFFNLIVSTSKATINVEVKGPDYNQKEKIINWGLWLPYEAIVNHPKQNIPYISYYFDALVLVFNTYGFPEERMRKIQKSVESEVIGNSQYDFEEETIDLDLSDLELD</sequence>
<keyword evidence="2" id="KW-1185">Reference proteome</keyword>
<accession>A0A368VKD2</accession>
<dbReference type="OrthoDB" id="9805770at2"/>
<organism evidence="1 2">
    <name type="scientific">Paenibacillus prosopidis</name>
    <dbReference type="NCBI Taxonomy" id="630520"/>
    <lineage>
        <taxon>Bacteria</taxon>
        <taxon>Bacillati</taxon>
        <taxon>Bacillota</taxon>
        <taxon>Bacilli</taxon>
        <taxon>Bacillales</taxon>
        <taxon>Paenibacillaceae</taxon>
        <taxon>Paenibacillus</taxon>
    </lineage>
</organism>
<dbReference type="Proteomes" id="UP000252415">
    <property type="component" value="Unassembled WGS sequence"/>
</dbReference>